<gene>
    <name evidence="2" type="ORF">RCL2_001721400</name>
    <name evidence="1" type="ORF">RclHR1_00190004</name>
</gene>
<evidence type="ECO:0000313" key="3">
    <source>
        <dbReference type="Proteomes" id="UP000247702"/>
    </source>
</evidence>
<dbReference type="EMBL" id="BEXD01001001">
    <property type="protein sequence ID" value="GBB91591.1"/>
    <property type="molecule type" value="Genomic_DNA"/>
</dbReference>
<dbReference type="AlphaFoldDB" id="A0A2Z6R3R3"/>
<accession>A0A2Z6R3R3</accession>
<dbReference type="Proteomes" id="UP000247702">
    <property type="component" value="Unassembled WGS sequence"/>
</dbReference>
<dbReference type="Proteomes" id="UP000615446">
    <property type="component" value="Unassembled WGS sequence"/>
</dbReference>
<dbReference type="EMBL" id="BLAL01000194">
    <property type="protein sequence ID" value="GES90362.1"/>
    <property type="molecule type" value="Genomic_DNA"/>
</dbReference>
<organism evidence="1 3">
    <name type="scientific">Rhizophagus clarus</name>
    <dbReference type="NCBI Taxonomy" id="94130"/>
    <lineage>
        <taxon>Eukaryota</taxon>
        <taxon>Fungi</taxon>
        <taxon>Fungi incertae sedis</taxon>
        <taxon>Mucoromycota</taxon>
        <taxon>Glomeromycotina</taxon>
        <taxon>Glomeromycetes</taxon>
        <taxon>Glomerales</taxon>
        <taxon>Glomeraceae</taxon>
        <taxon>Rhizophagus</taxon>
    </lineage>
</organism>
<reference evidence="1 3" key="1">
    <citation type="submission" date="2017-11" db="EMBL/GenBank/DDBJ databases">
        <title>The genome of Rhizophagus clarus HR1 reveals common genetic basis of auxotrophy among arbuscular mycorrhizal fungi.</title>
        <authorList>
            <person name="Kobayashi Y."/>
        </authorList>
    </citation>
    <scope>NUCLEOTIDE SEQUENCE [LARGE SCALE GENOMIC DNA]</scope>
    <source>
        <strain evidence="1 3">HR1</strain>
    </source>
</reference>
<keyword evidence="3" id="KW-1185">Reference proteome</keyword>
<comment type="caution">
    <text evidence="1">The sequence shown here is derived from an EMBL/GenBank/DDBJ whole genome shotgun (WGS) entry which is preliminary data.</text>
</comment>
<evidence type="ECO:0000313" key="1">
    <source>
        <dbReference type="EMBL" id="GBB91591.1"/>
    </source>
</evidence>
<protein>
    <submittedName>
        <fullName evidence="1">Uncharacterized protein</fullName>
    </submittedName>
</protein>
<evidence type="ECO:0000313" key="2">
    <source>
        <dbReference type="EMBL" id="GES90362.1"/>
    </source>
</evidence>
<reference evidence="2" key="2">
    <citation type="submission" date="2019-10" db="EMBL/GenBank/DDBJ databases">
        <title>Conservation and host-specific expression of non-tandemly repeated heterogenous ribosome RNA gene in arbuscular mycorrhizal fungi.</title>
        <authorList>
            <person name="Maeda T."/>
            <person name="Kobayashi Y."/>
            <person name="Nakagawa T."/>
            <person name="Ezawa T."/>
            <person name="Yamaguchi K."/>
            <person name="Bino T."/>
            <person name="Nishimoto Y."/>
            <person name="Shigenobu S."/>
            <person name="Kawaguchi M."/>
        </authorList>
    </citation>
    <scope>NUCLEOTIDE SEQUENCE</scope>
    <source>
        <strain evidence="2">HR1</strain>
    </source>
</reference>
<name>A0A2Z6R3R3_9GLOM</name>
<sequence length="67" mass="7797">MITTFISIACEYPLLVYIISNSKKVLLTDNAIFTLQRVVKVRLKLGDADKFLHEMLIDWCNILEIRI</sequence>
<proteinExistence type="predicted"/>